<dbReference type="RefSeq" id="WP_189701559.1">
    <property type="nucleotide sequence ID" value="NZ_BMTA01000029.1"/>
</dbReference>
<organism evidence="1 2">
    <name type="scientific">Streptomyces chromofuscus</name>
    <dbReference type="NCBI Taxonomy" id="42881"/>
    <lineage>
        <taxon>Bacteria</taxon>
        <taxon>Bacillati</taxon>
        <taxon>Actinomycetota</taxon>
        <taxon>Actinomycetes</taxon>
        <taxon>Kitasatosporales</taxon>
        <taxon>Streptomycetaceae</taxon>
        <taxon>Streptomyces</taxon>
    </lineage>
</organism>
<reference evidence="1 2" key="1">
    <citation type="submission" date="2020-10" db="EMBL/GenBank/DDBJ databases">
        <title>Streptomyces chromofuscus complate genome analysis.</title>
        <authorList>
            <person name="Anwar N."/>
        </authorList>
    </citation>
    <scope>NUCLEOTIDE SEQUENCE [LARGE SCALE GENOMIC DNA]</scope>
    <source>
        <strain evidence="1 2">DSM 40273</strain>
    </source>
</reference>
<evidence type="ECO:0000313" key="2">
    <source>
        <dbReference type="Proteomes" id="UP000594008"/>
    </source>
</evidence>
<gene>
    <name evidence="1" type="ORF">IPT68_02735</name>
</gene>
<dbReference type="AlphaFoldDB" id="A0A7M2T8A7"/>
<sequence>MAWRPARRPPGRHVDPRHVEIADGRAYVADKSCAGEGGADLLTRIDLKH</sequence>
<dbReference type="EMBL" id="CP063374">
    <property type="protein sequence ID" value="QOV44937.1"/>
    <property type="molecule type" value="Genomic_DNA"/>
</dbReference>
<dbReference type="KEGG" id="schf:IPT68_02735"/>
<proteinExistence type="predicted"/>
<name>A0A7M2T8A7_STRCW</name>
<evidence type="ECO:0000313" key="1">
    <source>
        <dbReference type="EMBL" id="QOV44937.1"/>
    </source>
</evidence>
<protein>
    <submittedName>
        <fullName evidence="1">Uncharacterized protein</fullName>
    </submittedName>
</protein>
<accession>A0A7M2T8A7</accession>
<keyword evidence="2" id="KW-1185">Reference proteome</keyword>
<dbReference type="Proteomes" id="UP000594008">
    <property type="component" value="Chromosome"/>
</dbReference>